<name>A0ACB9P690_BAUVA</name>
<protein>
    <submittedName>
        <fullName evidence="1">Uncharacterized protein</fullName>
    </submittedName>
</protein>
<organism evidence="1 2">
    <name type="scientific">Bauhinia variegata</name>
    <name type="common">Purple orchid tree</name>
    <name type="synonym">Phanera variegata</name>
    <dbReference type="NCBI Taxonomy" id="167791"/>
    <lineage>
        <taxon>Eukaryota</taxon>
        <taxon>Viridiplantae</taxon>
        <taxon>Streptophyta</taxon>
        <taxon>Embryophyta</taxon>
        <taxon>Tracheophyta</taxon>
        <taxon>Spermatophyta</taxon>
        <taxon>Magnoliopsida</taxon>
        <taxon>eudicotyledons</taxon>
        <taxon>Gunneridae</taxon>
        <taxon>Pentapetalae</taxon>
        <taxon>rosids</taxon>
        <taxon>fabids</taxon>
        <taxon>Fabales</taxon>
        <taxon>Fabaceae</taxon>
        <taxon>Cercidoideae</taxon>
        <taxon>Cercideae</taxon>
        <taxon>Bauhiniinae</taxon>
        <taxon>Bauhinia</taxon>
    </lineage>
</organism>
<evidence type="ECO:0000313" key="2">
    <source>
        <dbReference type="Proteomes" id="UP000828941"/>
    </source>
</evidence>
<accession>A0ACB9P690</accession>
<dbReference type="EMBL" id="CM039430">
    <property type="protein sequence ID" value="KAI4343983.1"/>
    <property type="molecule type" value="Genomic_DNA"/>
</dbReference>
<proteinExistence type="predicted"/>
<reference evidence="1 2" key="1">
    <citation type="journal article" date="2022" name="DNA Res.">
        <title>Chromosomal-level genome assembly of the orchid tree Bauhinia variegata (Leguminosae; Cercidoideae) supports the allotetraploid origin hypothesis of Bauhinia.</title>
        <authorList>
            <person name="Zhong Y."/>
            <person name="Chen Y."/>
            <person name="Zheng D."/>
            <person name="Pang J."/>
            <person name="Liu Y."/>
            <person name="Luo S."/>
            <person name="Meng S."/>
            <person name="Qian L."/>
            <person name="Wei D."/>
            <person name="Dai S."/>
            <person name="Zhou R."/>
        </authorList>
    </citation>
    <scope>NUCLEOTIDE SEQUENCE [LARGE SCALE GENOMIC DNA]</scope>
    <source>
        <strain evidence="1">BV-YZ2020</strain>
    </source>
</reference>
<evidence type="ECO:0000313" key="1">
    <source>
        <dbReference type="EMBL" id="KAI4343983.1"/>
    </source>
</evidence>
<sequence>MQSFLRKLSTHYPKLSDTSRSLFYSHAHRTFSSLSKPAQAQVGDHICSSFHFQLWRPHHTLFGKFRGSLSEPLLANQFVLNSCNRLQRISSRSLIDVWPRLLRAQFRRSNFDFNRSLDSYSRGWGSWFRRLQSSDVVLGLIVANVAVFLLWRVADEQFMSNNFTISVENFRSGRLHTLITNAFSHIDIEHIISNMIGLYFFGTNIGRSFGPEFLLKLYLAGALGGSVFYLVHQAFLAQSSKGRRGRDPSKAQALGASGAVNAIMLLDIFLFPKATLYLDFIFPVPAILLGIFLIGKDVLRIIEGDRHISGSAHMGGAAVAAVAWARVRRGRF</sequence>
<gene>
    <name evidence="1" type="ORF">L6164_011263</name>
</gene>
<dbReference type="Proteomes" id="UP000828941">
    <property type="component" value="Chromosome 5"/>
</dbReference>
<keyword evidence="2" id="KW-1185">Reference proteome</keyword>
<comment type="caution">
    <text evidence="1">The sequence shown here is derived from an EMBL/GenBank/DDBJ whole genome shotgun (WGS) entry which is preliminary data.</text>
</comment>